<accession>A0A451A8K8</accession>
<dbReference type="AlphaFoldDB" id="A0A451A8K8"/>
<dbReference type="EMBL" id="CAADFS010000088">
    <property type="protein sequence ID" value="VFK50045.1"/>
    <property type="molecule type" value="Genomic_DNA"/>
</dbReference>
<sequence length="81" mass="9535">MAQTLYATYDGHVFMPEGKVDLLPHRQYLIRIETKPEQESVHFTEPRKRVLQRLSERAMDFGVSDLAAQHDHYLYGTEKDE</sequence>
<evidence type="ECO:0000313" key="2">
    <source>
        <dbReference type="EMBL" id="VFK50045.1"/>
    </source>
</evidence>
<proteinExistence type="predicted"/>
<dbReference type="InterPro" id="IPR024069">
    <property type="entry name" value="AF2212-like_dom_sf"/>
</dbReference>
<dbReference type="EMBL" id="CAADFT010000012">
    <property type="protein sequence ID" value="VFK41615.1"/>
    <property type="molecule type" value="Genomic_DNA"/>
</dbReference>
<evidence type="ECO:0000313" key="1">
    <source>
        <dbReference type="EMBL" id="VFK41615.1"/>
    </source>
</evidence>
<organism evidence="3">
    <name type="scientific">Candidatus Kentrum sp. TC</name>
    <dbReference type="NCBI Taxonomy" id="2126339"/>
    <lineage>
        <taxon>Bacteria</taxon>
        <taxon>Pseudomonadati</taxon>
        <taxon>Pseudomonadota</taxon>
        <taxon>Gammaproteobacteria</taxon>
        <taxon>Candidatus Kentrum</taxon>
    </lineage>
</organism>
<reference evidence="3" key="1">
    <citation type="submission" date="2019-02" db="EMBL/GenBank/DDBJ databases">
        <authorList>
            <person name="Gruber-Vodicka R. H."/>
            <person name="Seah K. B. B."/>
        </authorList>
    </citation>
    <scope>NUCLEOTIDE SEQUENCE</scope>
    <source>
        <strain evidence="2">BECK_BZ123</strain>
        <strain evidence="1">BECK_BZ125</strain>
        <strain evidence="3">BECK_BZ126</strain>
    </source>
</reference>
<gene>
    <name evidence="2" type="ORF">BECKTC1821D_GA0114238_10884</name>
    <name evidence="1" type="ORF">BECKTC1821E_GA0114239_101248</name>
    <name evidence="3" type="ORF">BECKTC1821F_GA0114240_10734</name>
</gene>
<evidence type="ECO:0000313" key="3">
    <source>
        <dbReference type="EMBL" id="VFK62348.1"/>
    </source>
</evidence>
<dbReference type="EMBL" id="CAADFW010000073">
    <property type="protein sequence ID" value="VFK62348.1"/>
    <property type="molecule type" value="Genomic_DNA"/>
</dbReference>
<dbReference type="Gene3D" id="4.10.1150.10">
    <property type="entry name" value="AF2212/PG0164-like"/>
    <property type="match status" value="1"/>
</dbReference>
<name>A0A451A8K8_9GAMM</name>
<protein>
    <submittedName>
        <fullName evidence="3">Uncharacterized protein</fullName>
    </submittedName>
</protein>